<dbReference type="InParanoid" id="A0A1V9WYP4"/>
<keyword evidence="11" id="KW-0539">Nucleus</keyword>
<evidence type="ECO:0000256" key="13">
    <source>
        <dbReference type="SAM" id="MobiDB-lite"/>
    </source>
</evidence>
<evidence type="ECO:0000256" key="4">
    <source>
        <dbReference type="ARBA" id="ARBA00022723"/>
    </source>
</evidence>
<dbReference type="CDD" id="cd21085">
    <property type="entry name" value="WH_NTD_PHF10"/>
    <property type="match status" value="1"/>
</dbReference>
<dbReference type="InterPro" id="IPR038045">
    <property type="entry name" value="PHF10_PHD_finger_1"/>
</dbReference>
<evidence type="ECO:0000256" key="11">
    <source>
        <dbReference type="ARBA" id="ARBA00023242"/>
    </source>
</evidence>
<evidence type="ECO:0000256" key="1">
    <source>
        <dbReference type="ARBA" id="ARBA00004123"/>
    </source>
</evidence>
<feature type="region of interest" description="Disordered" evidence="13">
    <location>
        <begin position="1"/>
        <end position="103"/>
    </location>
</feature>
<dbReference type="CDD" id="cd15529">
    <property type="entry name" value="PHD2_PHF10"/>
    <property type="match status" value="1"/>
</dbReference>
<proteinExistence type="inferred from homology"/>
<keyword evidence="10" id="KW-0804">Transcription</keyword>
<sequence length="690" mass="78627">MLGEEVTAETMDSSGTFLSPRGRSPQKHGHTVGTGLGSVIVQQGPPVPAAPLIEEETRSSFTDQPLSKPPSPVGEPSLEETGTPSQSMDGTEDSKSGKTAKKKLRCSDLQIAEQALARHDTLLEHDWPLLSGQTWVLQDNLAEFVGIKNIKRRYPELTRRNIESDEREFLRAKGYVTDMQCDLGLVALRWDEVGEVIAREFPEKFSEWEQQRKERAKKILLERKAAQSAPPAQIDKARMAEIGKKAIEAVFEYNMRLNTERIEERSTIFDLQTYTLLYPAQRRKVFAKPKLGSYPVAIIPGQYQDYYRAYTPHELKYLPLSTVLYGPVKEIDKQMLNQMAEEARKEEEEGGGGDCSNSECDDTCHPESEESEEEPDETGSNIKANWYETTEKRKLICKGCEKDVPGLMFRCSDCGKWHHLRCLDLPSAEPEYLKKYPWQCMECKTCFVCKRPDHEDQMICCDQCDRGHHTFCVGLFKLPPGGWVCRHCGECYQCGVYKPDWYEEDEDAQWASNLLFHIYVHEYKRGPISIKEKRKVYQIYCTRCRTPRPRKPRPSYLNVKKEQDDGPSGMTDDKVQSDHPEPEDQEMKELDEDEKHLKAAEREAKLVYGKEGGDDSKDGDQLKKEHDDIKPEIKDGASKETVSTTPATPTASMSVSSRGRPVRRARGRGRRTLTTPKVQQENTATPIEQQ</sequence>
<dbReference type="PANTHER" id="PTHR45888:SF4">
    <property type="entry name" value="PHD FINGER PROTEIN 10"/>
    <property type="match status" value="1"/>
</dbReference>
<feature type="compositionally biased region" description="Basic and acidic residues" evidence="13">
    <location>
        <begin position="611"/>
        <end position="638"/>
    </location>
</feature>
<feature type="region of interest" description="Disordered" evidence="13">
    <location>
        <begin position="548"/>
        <end position="592"/>
    </location>
</feature>
<evidence type="ECO:0000259" key="14">
    <source>
        <dbReference type="PROSITE" id="PS50016"/>
    </source>
</evidence>
<feature type="domain" description="PHD-type" evidence="14">
    <location>
        <begin position="394"/>
        <end position="446"/>
    </location>
</feature>
<evidence type="ECO:0000256" key="5">
    <source>
        <dbReference type="ARBA" id="ARBA00022737"/>
    </source>
</evidence>
<dbReference type="GO" id="GO:0008270">
    <property type="term" value="F:zinc ion binding"/>
    <property type="evidence" value="ECO:0007669"/>
    <property type="project" value="UniProtKB-KW"/>
</dbReference>
<dbReference type="InterPro" id="IPR013083">
    <property type="entry name" value="Znf_RING/FYVE/PHD"/>
</dbReference>
<dbReference type="STRING" id="418985.A0A1V9WYP4"/>
<dbReference type="OrthoDB" id="1903104at2759"/>
<dbReference type="GO" id="GO:0071564">
    <property type="term" value="C:npBAF complex"/>
    <property type="evidence" value="ECO:0007669"/>
    <property type="project" value="InterPro"/>
</dbReference>
<keyword evidence="16" id="KW-1185">Reference proteome</keyword>
<evidence type="ECO:0000256" key="12">
    <source>
        <dbReference type="PROSITE-ProRule" id="PRU00146"/>
    </source>
</evidence>
<comment type="caution">
    <text evidence="15">The sequence shown here is derived from an EMBL/GenBank/DDBJ whole genome shotgun (WGS) entry which is preliminary data.</text>
</comment>
<feature type="region of interest" description="Disordered" evidence="13">
    <location>
        <begin position="341"/>
        <end position="384"/>
    </location>
</feature>
<dbReference type="InterPro" id="IPR011011">
    <property type="entry name" value="Znf_FYVE_PHD"/>
</dbReference>
<feature type="domain" description="PHD-type" evidence="14">
    <location>
        <begin position="443"/>
        <end position="491"/>
    </location>
</feature>
<evidence type="ECO:0000256" key="9">
    <source>
        <dbReference type="ARBA" id="ARBA00023015"/>
    </source>
</evidence>
<evidence type="ECO:0000256" key="6">
    <source>
        <dbReference type="ARBA" id="ARBA00022771"/>
    </source>
</evidence>
<evidence type="ECO:0000256" key="8">
    <source>
        <dbReference type="ARBA" id="ARBA00022902"/>
    </source>
</evidence>
<dbReference type="AlphaFoldDB" id="A0A1V9WYP4"/>
<keyword evidence="9" id="KW-0805">Transcription regulation</keyword>
<evidence type="ECO:0000256" key="2">
    <source>
        <dbReference type="ARBA" id="ARBA00006097"/>
    </source>
</evidence>
<keyword evidence="7" id="KW-0862">Zinc</keyword>
<feature type="compositionally biased region" description="Low complexity" evidence="13">
    <location>
        <begin position="641"/>
        <end position="659"/>
    </location>
</feature>
<organism evidence="15 16">
    <name type="scientific">Tropilaelaps mercedesae</name>
    <dbReference type="NCBI Taxonomy" id="418985"/>
    <lineage>
        <taxon>Eukaryota</taxon>
        <taxon>Metazoa</taxon>
        <taxon>Ecdysozoa</taxon>
        <taxon>Arthropoda</taxon>
        <taxon>Chelicerata</taxon>
        <taxon>Arachnida</taxon>
        <taxon>Acari</taxon>
        <taxon>Parasitiformes</taxon>
        <taxon>Mesostigmata</taxon>
        <taxon>Gamasina</taxon>
        <taxon>Dermanyssoidea</taxon>
        <taxon>Laelapidae</taxon>
        <taxon>Tropilaelaps</taxon>
    </lineage>
</organism>
<dbReference type="SMART" id="SM00249">
    <property type="entry name" value="PHD"/>
    <property type="match status" value="2"/>
</dbReference>
<feature type="compositionally biased region" description="Basic residues" evidence="13">
    <location>
        <begin position="660"/>
        <end position="671"/>
    </location>
</feature>
<dbReference type="SUPFAM" id="SSF57903">
    <property type="entry name" value="FYVE/PHD zinc finger"/>
    <property type="match status" value="2"/>
</dbReference>
<keyword evidence="4" id="KW-0479">Metal-binding</keyword>
<accession>A0A1V9WYP4</accession>
<evidence type="ECO:0000256" key="3">
    <source>
        <dbReference type="ARBA" id="ARBA00016995"/>
    </source>
</evidence>
<gene>
    <name evidence="15" type="ORF">BIW11_14215</name>
</gene>
<dbReference type="PANTHER" id="PTHR45888">
    <property type="entry name" value="HL01030P-RELATED"/>
    <property type="match status" value="1"/>
</dbReference>
<name>A0A1V9WYP4_9ACAR</name>
<dbReference type="InterPro" id="IPR001965">
    <property type="entry name" value="Znf_PHD"/>
</dbReference>
<protein>
    <recommendedName>
        <fullName evidence="3">PHD finger protein 10</fullName>
    </recommendedName>
</protein>
<evidence type="ECO:0000313" key="15">
    <source>
        <dbReference type="EMBL" id="OQR66358.1"/>
    </source>
</evidence>
<evidence type="ECO:0000256" key="7">
    <source>
        <dbReference type="ARBA" id="ARBA00022833"/>
    </source>
</evidence>
<dbReference type="EMBL" id="MNPL01032849">
    <property type="protein sequence ID" value="OQR66358.1"/>
    <property type="molecule type" value="Genomic_DNA"/>
</dbReference>
<dbReference type="Gene3D" id="3.30.40.10">
    <property type="entry name" value="Zinc/RING finger domain, C3HC4 (zinc finger)"/>
    <property type="match status" value="2"/>
</dbReference>
<feature type="region of interest" description="Disordered" evidence="13">
    <location>
        <begin position="605"/>
        <end position="690"/>
    </location>
</feature>
<evidence type="ECO:0000256" key="10">
    <source>
        <dbReference type="ARBA" id="ARBA00023163"/>
    </source>
</evidence>
<comment type="subcellular location">
    <subcellularLocation>
        <location evidence="1">Nucleus</location>
    </subcellularLocation>
</comment>
<dbReference type="CDD" id="cd15528">
    <property type="entry name" value="PHD1_PHF10"/>
    <property type="match status" value="1"/>
</dbReference>
<dbReference type="GO" id="GO:0007399">
    <property type="term" value="P:nervous system development"/>
    <property type="evidence" value="ECO:0007669"/>
    <property type="project" value="UniProtKB-KW"/>
</dbReference>
<dbReference type="Pfam" id="PF00628">
    <property type="entry name" value="PHD"/>
    <property type="match status" value="2"/>
</dbReference>
<feature type="compositionally biased region" description="Polar residues" evidence="13">
    <location>
        <begin position="80"/>
        <end position="89"/>
    </location>
</feature>
<dbReference type="InterPro" id="IPR019787">
    <property type="entry name" value="Znf_PHD-finger"/>
</dbReference>
<feature type="compositionally biased region" description="Basic and acidic residues" evidence="13">
    <location>
        <begin position="571"/>
        <end position="592"/>
    </location>
</feature>
<comment type="similarity">
    <text evidence="2">Belongs to the SAYP family.</text>
</comment>
<keyword evidence="5" id="KW-0677">Repeat</keyword>
<keyword evidence="8" id="KW-0524">Neurogenesis</keyword>
<reference evidence="15 16" key="1">
    <citation type="journal article" date="2017" name="Gigascience">
        <title>Draft genome of the honey bee ectoparasitic mite, Tropilaelaps mercedesae, is shaped by the parasitic life history.</title>
        <authorList>
            <person name="Dong X."/>
            <person name="Armstrong S.D."/>
            <person name="Xia D."/>
            <person name="Makepeace B.L."/>
            <person name="Darby A.C."/>
            <person name="Kadowaki T."/>
        </authorList>
    </citation>
    <scope>NUCLEOTIDE SEQUENCE [LARGE SCALE GENOMIC DNA]</scope>
    <source>
        <strain evidence="15">Wuxi-XJTLU</strain>
    </source>
</reference>
<dbReference type="PROSITE" id="PS50016">
    <property type="entry name" value="ZF_PHD_2"/>
    <property type="match status" value="2"/>
</dbReference>
<dbReference type="Proteomes" id="UP000192247">
    <property type="component" value="Unassembled WGS sequence"/>
</dbReference>
<feature type="compositionally biased region" description="Polar residues" evidence="13">
    <location>
        <begin position="672"/>
        <end position="690"/>
    </location>
</feature>
<evidence type="ECO:0000313" key="16">
    <source>
        <dbReference type="Proteomes" id="UP000192247"/>
    </source>
</evidence>
<keyword evidence="6 12" id="KW-0863">Zinc-finger</keyword>